<sequence>MHHVLAKTWPGVGLGRRRFARCWTPAAERGAASAALEAGRGSPDELAPGRRRRRRQGQGMCSRELLHFFSPPWPGLGATSAAGDLPEVRLQQCRVSREEIQTEQLCVRLWKMAAAQGVLWQCNHESRSLFHCYINGVDHLDKAKAGIPTIALYSDIPLQEAIRSSRWPEEEPNRLMKCDIPSFINTDLNSSFVENDFLIL</sequence>
<dbReference type="Proteomes" id="UP001652581">
    <property type="component" value="Unplaced"/>
</dbReference>
<accession>A0ABM5CYI4</accession>
<organism evidence="2 3">
    <name type="scientific">Vicugna pacos</name>
    <name type="common">Alpaca</name>
    <name type="synonym">Lama pacos</name>
    <dbReference type="NCBI Taxonomy" id="30538"/>
    <lineage>
        <taxon>Eukaryota</taxon>
        <taxon>Metazoa</taxon>
        <taxon>Chordata</taxon>
        <taxon>Craniata</taxon>
        <taxon>Vertebrata</taxon>
        <taxon>Euteleostomi</taxon>
        <taxon>Mammalia</taxon>
        <taxon>Eutheria</taxon>
        <taxon>Laurasiatheria</taxon>
        <taxon>Artiodactyla</taxon>
        <taxon>Tylopoda</taxon>
        <taxon>Camelidae</taxon>
        <taxon>Vicugna</taxon>
    </lineage>
</organism>
<dbReference type="GeneID" id="140694303"/>
<dbReference type="RefSeq" id="XP_072813705.1">
    <property type="nucleotide sequence ID" value="XM_072957604.1"/>
</dbReference>
<reference evidence="3" key="1">
    <citation type="submission" date="2025-08" db="UniProtKB">
        <authorList>
            <consortium name="RefSeq"/>
        </authorList>
    </citation>
    <scope>IDENTIFICATION</scope>
</reference>
<name>A0ABM5CYI4_VICPA</name>
<gene>
    <name evidence="3" type="primary">LOC140694303</name>
</gene>
<feature type="region of interest" description="Disordered" evidence="1">
    <location>
        <begin position="33"/>
        <end position="54"/>
    </location>
</feature>
<protein>
    <submittedName>
        <fullName evidence="3">Uncharacterized protein</fullName>
    </submittedName>
</protein>
<evidence type="ECO:0000313" key="3">
    <source>
        <dbReference type="RefSeq" id="XP_072813705.1"/>
    </source>
</evidence>
<evidence type="ECO:0000313" key="2">
    <source>
        <dbReference type="Proteomes" id="UP001652581"/>
    </source>
</evidence>
<keyword evidence="2" id="KW-1185">Reference proteome</keyword>
<evidence type="ECO:0000256" key="1">
    <source>
        <dbReference type="SAM" id="MobiDB-lite"/>
    </source>
</evidence>
<proteinExistence type="predicted"/>